<evidence type="ECO:0000313" key="2">
    <source>
        <dbReference type="Proteomes" id="UP001604336"/>
    </source>
</evidence>
<gene>
    <name evidence="1" type="ORF">Adt_21489</name>
</gene>
<dbReference type="EMBL" id="JBFOLK010000006">
    <property type="protein sequence ID" value="KAL2505868.1"/>
    <property type="molecule type" value="Genomic_DNA"/>
</dbReference>
<organism evidence="1 2">
    <name type="scientific">Abeliophyllum distichum</name>
    <dbReference type="NCBI Taxonomy" id="126358"/>
    <lineage>
        <taxon>Eukaryota</taxon>
        <taxon>Viridiplantae</taxon>
        <taxon>Streptophyta</taxon>
        <taxon>Embryophyta</taxon>
        <taxon>Tracheophyta</taxon>
        <taxon>Spermatophyta</taxon>
        <taxon>Magnoliopsida</taxon>
        <taxon>eudicotyledons</taxon>
        <taxon>Gunneridae</taxon>
        <taxon>Pentapetalae</taxon>
        <taxon>asterids</taxon>
        <taxon>lamiids</taxon>
        <taxon>Lamiales</taxon>
        <taxon>Oleaceae</taxon>
        <taxon>Forsythieae</taxon>
        <taxon>Abeliophyllum</taxon>
    </lineage>
</organism>
<dbReference type="AlphaFoldDB" id="A0ABD1SZN0"/>
<name>A0ABD1SZN0_9LAMI</name>
<evidence type="ECO:0008006" key="3">
    <source>
        <dbReference type="Google" id="ProtNLM"/>
    </source>
</evidence>
<dbReference type="Proteomes" id="UP001604336">
    <property type="component" value="Unassembled WGS sequence"/>
</dbReference>
<proteinExistence type="predicted"/>
<accession>A0ABD1SZN0</accession>
<evidence type="ECO:0000313" key="1">
    <source>
        <dbReference type="EMBL" id="KAL2505868.1"/>
    </source>
</evidence>
<keyword evidence="2" id="KW-1185">Reference proteome</keyword>
<reference evidence="2" key="1">
    <citation type="submission" date="2024-07" db="EMBL/GenBank/DDBJ databases">
        <title>Two chromosome-level genome assemblies of Korean endemic species Abeliophyllum distichum and Forsythia ovata (Oleaceae).</title>
        <authorList>
            <person name="Jang H."/>
        </authorList>
    </citation>
    <scope>NUCLEOTIDE SEQUENCE [LARGE SCALE GENOMIC DNA]</scope>
</reference>
<protein>
    <recommendedName>
        <fullName evidence="3">Transposase</fullName>
    </recommendedName>
</protein>
<comment type="caution">
    <text evidence="1">The sequence shown here is derived from an EMBL/GenBank/DDBJ whole genome shotgun (WGS) entry which is preliminary data.</text>
</comment>
<sequence length="197" mass="22609">MQSIENNAKYFTLLVGNHVRFTVLLYYPSWTESYFDLQGDWSPDEYLAVYAAINRLAANRYQDYKLNAYNHLKAHGPSRPYGEMSIEDWQKCIDFFTSPNFMDKLVELRETQQTQVAFSGTSLDERAIVNEILGERRGHIRGIGWVPNGTSPSLDSITASKAPQGTSHQFFGDPRMMIFGLLCMRLNCAKCNRKLNF</sequence>